<dbReference type="EMBL" id="GG663742">
    <property type="protein sequence ID" value="EEH55301.1"/>
    <property type="molecule type" value="Genomic_DNA"/>
</dbReference>
<name>C1MY87_MICPC</name>
<protein>
    <submittedName>
        <fullName evidence="3">Predicted protein</fullName>
    </submittedName>
</protein>
<dbReference type="OMA" id="ASSPYEW"/>
<sequence>MQRPTHLTPAPLLPVAEGGIGWGPFGGAVPRRASGDPRAAARASSHDVIVFTACVALVLFLVLGVAVGGAPRDVDVSSASAPREYRAGGGRKLTQFLAPVWYALPGLRDSLYNLVRRKRALVSHALSLRRPYPEGEAWTDFTMTPYEYQLAEDLNALAAEEAANEREMAELRAAVADAASAGGGGYEYDTYSPGDDVDVAPAAAMAPSAEEVEEKE</sequence>
<evidence type="ECO:0000313" key="4">
    <source>
        <dbReference type="Proteomes" id="UP000001876"/>
    </source>
</evidence>
<evidence type="ECO:0000256" key="1">
    <source>
        <dbReference type="SAM" id="MobiDB-lite"/>
    </source>
</evidence>
<feature type="compositionally biased region" description="Low complexity" evidence="1">
    <location>
        <begin position="199"/>
        <end position="209"/>
    </location>
</feature>
<dbReference type="RefSeq" id="XP_003060532.1">
    <property type="nucleotide sequence ID" value="XM_003060486.1"/>
</dbReference>
<feature type="region of interest" description="Disordered" evidence="1">
    <location>
        <begin position="197"/>
        <end position="216"/>
    </location>
</feature>
<feature type="transmembrane region" description="Helical" evidence="2">
    <location>
        <begin position="48"/>
        <end position="70"/>
    </location>
</feature>
<keyword evidence="2" id="KW-0472">Membrane</keyword>
<keyword evidence="2" id="KW-0812">Transmembrane</keyword>
<evidence type="ECO:0000256" key="2">
    <source>
        <dbReference type="SAM" id="Phobius"/>
    </source>
</evidence>
<organism evidence="4">
    <name type="scientific">Micromonas pusilla (strain CCMP1545)</name>
    <name type="common">Picoplanktonic green alga</name>
    <dbReference type="NCBI Taxonomy" id="564608"/>
    <lineage>
        <taxon>Eukaryota</taxon>
        <taxon>Viridiplantae</taxon>
        <taxon>Chlorophyta</taxon>
        <taxon>Mamiellophyceae</taxon>
        <taxon>Mamiellales</taxon>
        <taxon>Mamiellaceae</taxon>
        <taxon>Micromonas</taxon>
    </lineage>
</organism>
<keyword evidence="2" id="KW-1133">Transmembrane helix</keyword>
<dbReference type="GeneID" id="9686271"/>
<dbReference type="Proteomes" id="UP000001876">
    <property type="component" value="Unassembled WGS sequence"/>
</dbReference>
<dbReference type="KEGG" id="mpp:MICPUCDRAFT_59816"/>
<proteinExistence type="predicted"/>
<accession>C1MY87</accession>
<gene>
    <name evidence="3" type="ORF">MICPUCDRAFT_59816</name>
</gene>
<dbReference type="AlphaFoldDB" id="C1MY87"/>
<reference evidence="3 4" key="1">
    <citation type="journal article" date="2009" name="Science">
        <title>Green evolution and dynamic adaptations revealed by genomes of the marine picoeukaryotes Micromonas.</title>
        <authorList>
            <person name="Worden A.Z."/>
            <person name="Lee J.H."/>
            <person name="Mock T."/>
            <person name="Rouze P."/>
            <person name="Simmons M.P."/>
            <person name="Aerts A.L."/>
            <person name="Allen A.E."/>
            <person name="Cuvelier M.L."/>
            <person name="Derelle E."/>
            <person name="Everett M.V."/>
            <person name="Foulon E."/>
            <person name="Grimwood J."/>
            <person name="Gundlach H."/>
            <person name="Henrissat B."/>
            <person name="Napoli C."/>
            <person name="McDonald S.M."/>
            <person name="Parker M.S."/>
            <person name="Rombauts S."/>
            <person name="Salamov A."/>
            <person name="Von Dassow P."/>
            <person name="Badger J.H."/>
            <person name="Coutinho P.M."/>
            <person name="Demir E."/>
            <person name="Dubchak I."/>
            <person name="Gentemann C."/>
            <person name="Eikrem W."/>
            <person name="Gready J.E."/>
            <person name="John U."/>
            <person name="Lanier W."/>
            <person name="Lindquist E.A."/>
            <person name="Lucas S."/>
            <person name="Mayer K.F."/>
            <person name="Moreau H."/>
            <person name="Not F."/>
            <person name="Otillar R."/>
            <person name="Panaud O."/>
            <person name="Pangilinan J."/>
            <person name="Paulsen I."/>
            <person name="Piegu B."/>
            <person name="Poliakov A."/>
            <person name="Robbens S."/>
            <person name="Schmutz J."/>
            <person name="Toulza E."/>
            <person name="Wyss T."/>
            <person name="Zelensky A."/>
            <person name="Zhou K."/>
            <person name="Armbrust E.V."/>
            <person name="Bhattacharya D."/>
            <person name="Goodenough U.W."/>
            <person name="Van de Peer Y."/>
            <person name="Grigoriev I.V."/>
        </authorList>
    </citation>
    <scope>NUCLEOTIDE SEQUENCE [LARGE SCALE GENOMIC DNA]</scope>
    <source>
        <strain evidence="3 4">CCMP1545</strain>
    </source>
</reference>
<evidence type="ECO:0000313" key="3">
    <source>
        <dbReference type="EMBL" id="EEH55301.1"/>
    </source>
</evidence>
<keyword evidence="4" id="KW-1185">Reference proteome</keyword>